<dbReference type="Proteomes" id="UP001189429">
    <property type="component" value="Unassembled WGS sequence"/>
</dbReference>
<reference evidence="4" key="1">
    <citation type="submission" date="2023-10" db="EMBL/GenBank/DDBJ databases">
        <authorList>
            <person name="Chen Y."/>
            <person name="Shah S."/>
            <person name="Dougan E. K."/>
            <person name="Thang M."/>
            <person name="Chan C."/>
        </authorList>
    </citation>
    <scope>NUCLEOTIDE SEQUENCE [LARGE SCALE GENOMIC DNA]</scope>
</reference>
<feature type="domain" description="CSD" evidence="3">
    <location>
        <begin position="703"/>
        <end position="768"/>
    </location>
</feature>
<feature type="compositionally biased region" description="Basic and acidic residues" evidence="2">
    <location>
        <begin position="150"/>
        <end position="159"/>
    </location>
</feature>
<feature type="compositionally biased region" description="Basic residues" evidence="2">
    <location>
        <begin position="85"/>
        <end position="111"/>
    </location>
</feature>
<feature type="non-terminal residue" evidence="4">
    <location>
        <position position="1"/>
    </location>
</feature>
<dbReference type="Gene3D" id="1.25.40.20">
    <property type="entry name" value="Ankyrin repeat-containing domain"/>
    <property type="match status" value="1"/>
</dbReference>
<feature type="region of interest" description="Disordered" evidence="2">
    <location>
        <begin position="315"/>
        <end position="371"/>
    </location>
</feature>
<evidence type="ECO:0000313" key="4">
    <source>
        <dbReference type="EMBL" id="CAK0900047.1"/>
    </source>
</evidence>
<accession>A0ABN9XJR3</accession>
<dbReference type="PANTHER" id="PTHR12962">
    <property type="entry name" value="CALCIUM-REGULATED HEAT STABLE PROTEIN CRHSP-24-RELATED"/>
    <property type="match status" value="1"/>
</dbReference>
<feature type="compositionally biased region" description="Low complexity" evidence="2">
    <location>
        <begin position="183"/>
        <end position="192"/>
    </location>
</feature>
<feature type="compositionally biased region" description="Low complexity" evidence="2">
    <location>
        <begin position="50"/>
        <end position="60"/>
    </location>
</feature>
<dbReference type="SMART" id="SM00357">
    <property type="entry name" value="CSP"/>
    <property type="match status" value="2"/>
</dbReference>
<dbReference type="CDD" id="cd04458">
    <property type="entry name" value="CSP_CDS"/>
    <property type="match status" value="2"/>
</dbReference>
<dbReference type="SUPFAM" id="SSF48403">
    <property type="entry name" value="Ankyrin repeat"/>
    <property type="match status" value="1"/>
</dbReference>
<name>A0ABN9XJR3_9DINO</name>
<dbReference type="InterPro" id="IPR002059">
    <property type="entry name" value="CSP_DNA-bd"/>
</dbReference>
<dbReference type="InterPro" id="IPR052069">
    <property type="entry name" value="Ca-reg_mRNA-binding_domain"/>
</dbReference>
<dbReference type="Pfam" id="PF00313">
    <property type="entry name" value="CSD"/>
    <property type="match status" value="2"/>
</dbReference>
<feature type="compositionally biased region" description="Acidic residues" evidence="2">
    <location>
        <begin position="341"/>
        <end position="352"/>
    </location>
</feature>
<dbReference type="InterPro" id="IPR012340">
    <property type="entry name" value="NA-bd_OB-fold"/>
</dbReference>
<feature type="compositionally biased region" description="Low complexity" evidence="2">
    <location>
        <begin position="112"/>
        <end position="127"/>
    </location>
</feature>
<feature type="region of interest" description="Disordered" evidence="2">
    <location>
        <begin position="565"/>
        <end position="617"/>
    </location>
</feature>
<keyword evidence="1" id="KW-0597">Phosphoprotein</keyword>
<dbReference type="SUPFAM" id="SSF50249">
    <property type="entry name" value="Nucleic acid-binding proteins"/>
    <property type="match status" value="2"/>
</dbReference>
<evidence type="ECO:0000256" key="1">
    <source>
        <dbReference type="ARBA" id="ARBA00022553"/>
    </source>
</evidence>
<dbReference type="PROSITE" id="PS51857">
    <property type="entry name" value="CSD_2"/>
    <property type="match status" value="2"/>
</dbReference>
<evidence type="ECO:0000259" key="3">
    <source>
        <dbReference type="PROSITE" id="PS51857"/>
    </source>
</evidence>
<organism evidence="4 5">
    <name type="scientific">Prorocentrum cordatum</name>
    <dbReference type="NCBI Taxonomy" id="2364126"/>
    <lineage>
        <taxon>Eukaryota</taxon>
        <taxon>Sar</taxon>
        <taxon>Alveolata</taxon>
        <taxon>Dinophyceae</taxon>
        <taxon>Prorocentrales</taxon>
        <taxon>Prorocentraceae</taxon>
        <taxon>Prorocentrum</taxon>
    </lineage>
</organism>
<evidence type="ECO:0000256" key="2">
    <source>
        <dbReference type="SAM" id="MobiDB-lite"/>
    </source>
</evidence>
<dbReference type="InterPro" id="IPR011129">
    <property type="entry name" value="CSD"/>
</dbReference>
<keyword evidence="5" id="KW-1185">Reference proteome</keyword>
<protein>
    <recommendedName>
        <fullName evidence="3">CSD domain-containing protein</fullName>
    </recommendedName>
</protein>
<feature type="compositionally biased region" description="Polar residues" evidence="2">
    <location>
        <begin position="29"/>
        <end position="41"/>
    </location>
</feature>
<feature type="domain" description="CSD" evidence="3">
    <location>
        <begin position="631"/>
        <end position="697"/>
    </location>
</feature>
<dbReference type="EMBL" id="CAUYUJ010020717">
    <property type="protein sequence ID" value="CAK0900047.1"/>
    <property type="molecule type" value="Genomic_DNA"/>
</dbReference>
<dbReference type="InterPro" id="IPR002110">
    <property type="entry name" value="Ankyrin_rpt"/>
</dbReference>
<sequence>RRPACARTSGARPTTRVAIRCGGAPRQPATASTRRGVSSRTRAAPPGGKAATACTGRTAPPTAPRRRRPMLGLGASGTGGPCTARRPRSQRRRGSRVRRRRRAGPGRRRCSAPRARPPCTAAAPPSTERGPAARLGSSARRCWQPPSASREPEPWDPRIRARSGRRPRPERASPLRGGGGARRGAAPAAARPGRQRALREPPEGGAAPSGRGRRLELERAAARAGPQLRRNRKARTTVGVQSFLQLVWNTLEAVFDGGYEMCRLLLAAAADPRGGSMWSFMDTMMEERMAELKSDMQFEAADASLLDAGVQLDDAESAGEDAPGHALSSAEFQHQFKGEGKDEDGDSPEEQGEAAGGLVLGHRPPVPEFPMLEGKRGTIKKFFESKPKATFVSGPWKVRDKDWEDHLPEECQDTDPTEVEIAEVQEIFGQLSKRQLESEANKHGVSTQAFLMWAKITYGVALDEGADVQSTDRHGQTPLFFAPDQDICKLLVARRADVAALNHKGQTALHLAGRAGLKDVYSYLSSQMTGALADHTDMHGATALEYAKQAGASWADTSTAFSASRGRGATSAAARPVQAKSSIPMPPSPRGRSSTGARQSPRGGVPESPGLDKKVLAGPRSEVSPAFARLWAPGVLKSMFAEKGFGFVTPDDGSDDCFVHVKDNPELDGIDSGGDAVTFDKEWDDRKGKYKGVNCRALAGAMSSRGTLKNFFEEKGFGFITPDDGSEDVFAHVKENPALNDCQQGDSVSYDAEYDDRKGKYKGKGKGKDKGGKGGYAPYGKGW</sequence>
<evidence type="ECO:0000313" key="5">
    <source>
        <dbReference type="Proteomes" id="UP001189429"/>
    </source>
</evidence>
<feature type="region of interest" description="Disordered" evidence="2">
    <location>
        <begin position="741"/>
        <end position="783"/>
    </location>
</feature>
<feature type="compositionally biased region" description="Gly residues" evidence="2">
    <location>
        <begin position="773"/>
        <end position="783"/>
    </location>
</feature>
<dbReference type="PANTHER" id="PTHR12962:SF1">
    <property type="entry name" value="COLD SHOCK DOMAIN-CONTAINING PROTEIN CG9705"/>
    <property type="match status" value="1"/>
</dbReference>
<gene>
    <name evidence="4" type="ORF">PCOR1329_LOCUS77444</name>
</gene>
<dbReference type="Pfam" id="PF12796">
    <property type="entry name" value="Ank_2"/>
    <property type="match status" value="1"/>
</dbReference>
<dbReference type="InterPro" id="IPR036770">
    <property type="entry name" value="Ankyrin_rpt-contain_sf"/>
</dbReference>
<proteinExistence type="predicted"/>
<feature type="region of interest" description="Disordered" evidence="2">
    <location>
        <begin position="1"/>
        <end position="215"/>
    </location>
</feature>
<comment type="caution">
    <text evidence="4">The sequence shown here is derived from an EMBL/GenBank/DDBJ whole genome shotgun (WGS) entry which is preliminary data.</text>
</comment>
<dbReference type="Gene3D" id="2.40.50.140">
    <property type="entry name" value="Nucleic acid-binding proteins"/>
    <property type="match status" value="2"/>
</dbReference>
<feature type="compositionally biased region" description="Low complexity" evidence="2">
    <location>
        <begin position="565"/>
        <end position="575"/>
    </location>
</feature>